<reference evidence="2" key="2">
    <citation type="submission" date="2021-04" db="EMBL/GenBank/DDBJ databases">
        <authorList>
            <person name="Gilroy R."/>
        </authorList>
    </citation>
    <scope>NUCLEOTIDE SEQUENCE</scope>
    <source>
        <strain evidence="2">CHK192-19661</strain>
    </source>
</reference>
<reference evidence="2" key="1">
    <citation type="journal article" date="2021" name="PeerJ">
        <title>Extensive microbial diversity within the chicken gut microbiome revealed by metagenomics and culture.</title>
        <authorList>
            <person name="Gilroy R."/>
            <person name="Ravi A."/>
            <person name="Getino M."/>
            <person name="Pursley I."/>
            <person name="Horton D.L."/>
            <person name="Alikhan N.F."/>
            <person name="Baker D."/>
            <person name="Gharbi K."/>
            <person name="Hall N."/>
            <person name="Watson M."/>
            <person name="Adriaenssens E.M."/>
            <person name="Foster-Nyarko E."/>
            <person name="Jarju S."/>
            <person name="Secka A."/>
            <person name="Antonio M."/>
            <person name="Oren A."/>
            <person name="Chaudhuri R.R."/>
            <person name="La Ragione R."/>
            <person name="Hildebrand F."/>
            <person name="Pallen M.J."/>
        </authorList>
    </citation>
    <scope>NUCLEOTIDE SEQUENCE</scope>
    <source>
        <strain evidence="2">CHK192-19661</strain>
    </source>
</reference>
<dbReference type="Proteomes" id="UP000824025">
    <property type="component" value="Unassembled WGS sequence"/>
</dbReference>
<evidence type="ECO:0000313" key="2">
    <source>
        <dbReference type="EMBL" id="HIZ09220.1"/>
    </source>
</evidence>
<accession>A0A9D2IHG8</accession>
<dbReference type="Gene3D" id="3.60.60.10">
    <property type="entry name" value="Penicillin V Acylase, Chain A"/>
    <property type="match status" value="1"/>
</dbReference>
<dbReference type="EMBL" id="DXCF01000007">
    <property type="protein sequence ID" value="HIZ09220.1"/>
    <property type="molecule type" value="Genomic_DNA"/>
</dbReference>
<comment type="caution">
    <text evidence="2">The sequence shown here is derived from an EMBL/GenBank/DDBJ whole genome shotgun (WGS) entry which is preliminary data.</text>
</comment>
<dbReference type="PANTHER" id="PTHR34180">
    <property type="entry name" value="PEPTIDASE C45"/>
    <property type="match status" value="1"/>
</dbReference>
<dbReference type="InterPro" id="IPR005079">
    <property type="entry name" value="Peptidase_C45_hydrolase"/>
</dbReference>
<protein>
    <recommendedName>
        <fullName evidence="1">Peptidase C45 hydrolase domain-containing protein</fullName>
    </recommendedName>
</protein>
<dbReference type="PANTHER" id="PTHR34180:SF1">
    <property type="entry name" value="BETA-ALANYL-DOPAMINE_CARCININE HYDROLASE"/>
    <property type="match status" value="1"/>
</dbReference>
<feature type="domain" description="Peptidase C45 hydrolase" evidence="1">
    <location>
        <begin position="99"/>
        <end position="318"/>
    </location>
</feature>
<dbReference type="InterPro" id="IPR047794">
    <property type="entry name" value="C45_proenzyme-like"/>
</dbReference>
<dbReference type="NCBIfam" id="NF040521">
    <property type="entry name" value="C45_proenzyme"/>
    <property type="match status" value="1"/>
</dbReference>
<dbReference type="InterPro" id="IPR047801">
    <property type="entry name" value="Peptidase_C45"/>
</dbReference>
<sequence>MYHARFSGTHYEAGLRWGRALARRGKFIARQPTFPVSEERRAFARGCLPAYREYFPEILEEIRGIAEGQGADSDDFAAFLFSMYAYGFGHCTCFAYADENTAMLGRNSDFLTSLEGLYMNCLYAVDGSRAFNANTTAFAEVEDGMNECGLAAGLTFVYPEERGFGLNAGMLVRLILEKCATAREALGLLCAVPSASQHTITVADGSGDIFVAECGPRKISIVRAEEGKRFVVAANNFFSEEMRGHGSPAGFDDWNAAGRYGAAGELLTGKTLSPADGRGVLADRRLCGYDRRTGADTVWAVLYDTKNGRIFRAEGNPSRRAFAEDDRLFSFAAKKRGGVDRRERSAV</sequence>
<name>A0A9D2IHG8_9FIRM</name>
<evidence type="ECO:0000313" key="3">
    <source>
        <dbReference type="Proteomes" id="UP000824025"/>
    </source>
</evidence>
<proteinExistence type="predicted"/>
<dbReference type="InterPro" id="IPR029055">
    <property type="entry name" value="Ntn_hydrolases_N"/>
</dbReference>
<dbReference type="Pfam" id="PF03417">
    <property type="entry name" value="AAT"/>
    <property type="match status" value="1"/>
</dbReference>
<dbReference type="Gene3D" id="1.10.10.2120">
    <property type="match status" value="1"/>
</dbReference>
<organism evidence="2 3">
    <name type="scientific">Candidatus Borkfalkia avicola</name>
    <dbReference type="NCBI Taxonomy" id="2838503"/>
    <lineage>
        <taxon>Bacteria</taxon>
        <taxon>Bacillati</taxon>
        <taxon>Bacillota</taxon>
        <taxon>Clostridia</taxon>
        <taxon>Christensenellales</taxon>
        <taxon>Christensenellaceae</taxon>
        <taxon>Candidatus Borkfalkia</taxon>
    </lineage>
</organism>
<dbReference type="SUPFAM" id="SSF56235">
    <property type="entry name" value="N-terminal nucleophile aminohydrolases (Ntn hydrolases)"/>
    <property type="match status" value="1"/>
</dbReference>
<gene>
    <name evidence="2" type="ORF">H9726_01905</name>
</gene>
<dbReference type="AlphaFoldDB" id="A0A9D2IHG8"/>
<evidence type="ECO:0000259" key="1">
    <source>
        <dbReference type="Pfam" id="PF03417"/>
    </source>
</evidence>